<evidence type="ECO:0000256" key="3">
    <source>
        <dbReference type="ARBA" id="ARBA00022695"/>
    </source>
</evidence>
<dbReference type="InterPro" id="IPR001205">
    <property type="entry name" value="RNA-dir_pol_C"/>
</dbReference>
<keyword evidence="5" id="KW-0693">Viral RNA replication</keyword>
<dbReference type="GO" id="GO:0000166">
    <property type="term" value="F:nucleotide binding"/>
    <property type="evidence" value="ECO:0007669"/>
    <property type="project" value="UniProtKB-KW"/>
</dbReference>
<proteinExistence type="predicted"/>
<dbReference type="Pfam" id="PF00680">
    <property type="entry name" value="RdRP_1"/>
    <property type="match status" value="1"/>
</dbReference>
<dbReference type="EMBL" id="MT129737">
    <property type="protein sequence ID" value="QIJ70093.1"/>
    <property type="molecule type" value="Genomic_RNA"/>
</dbReference>
<sequence length="483" mass="55509">MGYAISDEVMRLRTYQYQNRRAKDTLKFLNSETGVIVEGSVKRALLEQGFLLNDQRDNKSHFEPQSSFDNLLKYAVYVPFNPDQEAWNKAYSATVHAFVLPMNQSIKQDMDPRSVFASVKGDKSSGAPEFSSKKDVSEKDYVRMLNWLRGCKAPDPCVAYHRVQHGSDGPRFRLVWGYPQSVTMGEGTFARPLIDMYKERRSVMAFGKTRHKLSAQMTSILNSHARYGLDMSRFDASIHASLINMAFNVLSKNFDWYESCYEDWQKIERYFIHTTILMPDGYVYTKHRGVPSGSYFTQMVDSVVNYFAIQYANFRLTGKLLNENKILVLGDDSIFGSDDAISIKEYARVLLELGLTVNQEKSCLALEHQQVEFLGHIWKSGLPDRNPIDVAKRMVYPENHSKITDGRVRIKTRVYPYVTDALSAHKIITEYQKCPNGIIPMYSNVDIDWKEGLTGWQELQTLNDNDLLINRDCLMQAYVGLLR</sequence>
<dbReference type="SUPFAM" id="SSF56672">
    <property type="entry name" value="DNA/RNA polymerases"/>
    <property type="match status" value="1"/>
</dbReference>
<dbReference type="GO" id="GO:0006351">
    <property type="term" value="P:DNA-templated transcription"/>
    <property type="evidence" value="ECO:0007669"/>
    <property type="project" value="InterPro"/>
</dbReference>
<dbReference type="GO" id="GO:0003968">
    <property type="term" value="F:RNA-directed RNA polymerase activity"/>
    <property type="evidence" value="ECO:0007669"/>
    <property type="project" value="UniProtKB-KW"/>
</dbReference>
<reference evidence="7" key="1">
    <citation type="submission" date="2020-02" db="EMBL/GenBank/DDBJ databases">
        <title>Comparative analysis of RNA virome composition in rabbits and associated ectoparasites.</title>
        <authorList>
            <person name="Mahar J.E."/>
            <person name="Shi M."/>
            <person name="Hall R.N."/>
            <person name="Strive T."/>
            <person name="Holmes E.C."/>
        </authorList>
    </citation>
    <scope>NUCLEOTIDE SEQUENCE</scope>
    <source>
        <strain evidence="7">GUNCC_DN50774-44</strain>
    </source>
</reference>
<organism evidence="7">
    <name type="scientific">Peterman partiti-like virus</name>
    <dbReference type="NCBI Taxonomy" id="2716669"/>
    <lineage>
        <taxon>Viruses</taxon>
        <taxon>Riboviria</taxon>
        <taxon>Orthornavirae</taxon>
        <taxon>Pisuviricota</taxon>
        <taxon>Duplopiviricetes</taxon>
        <taxon>Durnavirales</taxon>
        <taxon>Partitiviridae</taxon>
    </lineage>
</organism>
<dbReference type="Gene3D" id="3.30.70.270">
    <property type="match status" value="1"/>
</dbReference>
<keyword evidence="2" id="KW-0808">Transferase</keyword>
<dbReference type="InterPro" id="IPR007094">
    <property type="entry name" value="RNA-dir_pol_PSvirus"/>
</dbReference>
<dbReference type="GO" id="GO:0003723">
    <property type="term" value="F:RNA binding"/>
    <property type="evidence" value="ECO:0007669"/>
    <property type="project" value="InterPro"/>
</dbReference>
<protein>
    <submittedName>
        <fullName evidence="7">RNA-dependent RNA polymerase</fullName>
    </submittedName>
</protein>
<keyword evidence="3" id="KW-0548">Nucleotidyltransferase</keyword>
<accession>A0A6G7PS14</accession>
<dbReference type="InterPro" id="IPR043502">
    <property type="entry name" value="DNA/RNA_pol_sf"/>
</dbReference>
<evidence type="ECO:0000256" key="4">
    <source>
        <dbReference type="ARBA" id="ARBA00022741"/>
    </source>
</evidence>
<keyword evidence="4" id="KW-0547">Nucleotide-binding</keyword>
<evidence type="ECO:0000256" key="2">
    <source>
        <dbReference type="ARBA" id="ARBA00022679"/>
    </source>
</evidence>
<keyword evidence="1 7" id="KW-0696">RNA-directed RNA polymerase</keyword>
<evidence type="ECO:0000256" key="5">
    <source>
        <dbReference type="ARBA" id="ARBA00022953"/>
    </source>
</evidence>
<dbReference type="GO" id="GO:0039694">
    <property type="term" value="P:viral RNA genome replication"/>
    <property type="evidence" value="ECO:0007669"/>
    <property type="project" value="InterPro"/>
</dbReference>
<evidence type="ECO:0000259" key="6">
    <source>
        <dbReference type="PROSITE" id="PS50507"/>
    </source>
</evidence>
<feature type="domain" description="RdRp catalytic" evidence="6">
    <location>
        <begin position="224"/>
        <end position="345"/>
    </location>
</feature>
<name>A0A6G7PS14_9VIRU</name>
<evidence type="ECO:0000256" key="1">
    <source>
        <dbReference type="ARBA" id="ARBA00022484"/>
    </source>
</evidence>
<evidence type="ECO:0000313" key="7">
    <source>
        <dbReference type="EMBL" id="QIJ70093.1"/>
    </source>
</evidence>
<dbReference type="InterPro" id="IPR043128">
    <property type="entry name" value="Rev_trsase/Diguanyl_cyclase"/>
</dbReference>
<dbReference type="PROSITE" id="PS50507">
    <property type="entry name" value="RDRP_SSRNA_POS"/>
    <property type="match status" value="1"/>
</dbReference>